<name>L5M1N6_MYODS</name>
<dbReference type="AlphaFoldDB" id="L5M1N6"/>
<gene>
    <name evidence="2" type="ORF">MDA_GLEAN10013321</name>
</gene>
<dbReference type="EMBL" id="KB105440">
    <property type="protein sequence ID" value="ELK32281.1"/>
    <property type="molecule type" value="Genomic_DNA"/>
</dbReference>
<feature type="region of interest" description="Disordered" evidence="1">
    <location>
        <begin position="188"/>
        <end position="208"/>
    </location>
</feature>
<sequence>MRISLRPRAFNDLLKQLSRKQVERSMINHTEPHPGAALVIVIPIMPSAADTELALFSRRRLPCSAWLLQLEPGTSRNEEGWVPETERFPTWTWDGGCSSNKLDMARKTLSVLSVGQAGILPQHLQKLYDHRQTEGGRLQGEPEAAMRNVLAEMPITEVPGSGAGAHSEGPGARRTHALGDVLNTGHSSLQAVSSHAPSKPWATPQQKL</sequence>
<organism evidence="2 3">
    <name type="scientific">Myotis davidii</name>
    <name type="common">David's myotis</name>
    <dbReference type="NCBI Taxonomy" id="225400"/>
    <lineage>
        <taxon>Eukaryota</taxon>
        <taxon>Metazoa</taxon>
        <taxon>Chordata</taxon>
        <taxon>Craniata</taxon>
        <taxon>Vertebrata</taxon>
        <taxon>Euteleostomi</taxon>
        <taxon>Mammalia</taxon>
        <taxon>Eutheria</taxon>
        <taxon>Laurasiatheria</taxon>
        <taxon>Chiroptera</taxon>
        <taxon>Yangochiroptera</taxon>
        <taxon>Vespertilionidae</taxon>
        <taxon>Myotis</taxon>
    </lineage>
</organism>
<feature type="region of interest" description="Disordered" evidence="1">
    <location>
        <begin position="157"/>
        <end position="176"/>
    </location>
</feature>
<evidence type="ECO:0000313" key="2">
    <source>
        <dbReference type="EMBL" id="ELK32281.1"/>
    </source>
</evidence>
<reference evidence="3" key="1">
    <citation type="journal article" date="2013" name="Science">
        <title>Comparative analysis of bat genomes provides insight into the evolution of flight and immunity.</title>
        <authorList>
            <person name="Zhang G."/>
            <person name="Cowled C."/>
            <person name="Shi Z."/>
            <person name="Huang Z."/>
            <person name="Bishop-Lilly K.A."/>
            <person name="Fang X."/>
            <person name="Wynne J.W."/>
            <person name="Xiong Z."/>
            <person name="Baker M.L."/>
            <person name="Zhao W."/>
            <person name="Tachedjian M."/>
            <person name="Zhu Y."/>
            <person name="Zhou P."/>
            <person name="Jiang X."/>
            <person name="Ng J."/>
            <person name="Yang L."/>
            <person name="Wu L."/>
            <person name="Xiao J."/>
            <person name="Feng Y."/>
            <person name="Chen Y."/>
            <person name="Sun X."/>
            <person name="Zhang Y."/>
            <person name="Marsh G.A."/>
            <person name="Crameri G."/>
            <person name="Broder C.C."/>
            <person name="Frey K.G."/>
            <person name="Wang L.F."/>
            <person name="Wang J."/>
        </authorList>
    </citation>
    <scope>NUCLEOTIDE SEQUENCE [LARGE SCALE GENOMIC DNA]</scope>
</reference>
<accession>L5M1N6</accession>
<evidence type="ECO:0000313" key="3">
    <source>
        <dbReference type="Proteomes" id="UP000010556"/>
    </source>
</evidence>
<proteinExistence type="predicted"/>
<evidence type="ECO:0000256" key="1">
    <source>
        <dbReference type="SAM" id="MobiDB-lite"/>
    </source>
</evidence>
<dbReference type="Proteomes" id="UP000010556">
    <property type="component" value="Unassembled WGS sequence"/>
</dbReference>
<protein>
    <submittedName>
        <fullName evidence="2">Uncharacterized protein</fullName>
    </submittedName>
</protein>
<keyword evidence="3" id="KW-1185">Reference proteome</keyword>